<feature type="domain" description="SWIM-type" evidence="7">
    <location>
        <begin position="207"/>
        <end position="243"/>
    </location>
</feature>
<comment type="function">
    <text evidence="6">Putative transcription activator involved in regulating light control of development.</text>
</comment>
<evidence type="ECO:0000313" key="8">
    <source>
        <dbReference type="EMBL" id="KAI9199957.1"/>
    </source>
</evidence>
<evidence type="ECO:0000313" key="9">
    <source>
        <dbReference type="Proteomes" id="UP001064489"/>
    </source>
</evidence>
<comment type="caution">
    <text evidence="8">The sequence shown here is derived from an EMBL/GenBank/DDBJ whole genome shotgun (WGS) entry which is preliminary data.</text>
</comment>
<dbReference type="PROSITE" id="PS50966">
    <property type="entry name" value="ZF_SWIM"/>
    <property type="match status" value="1"/>
</dbReference>
<gene>
    <name evidence="8" type="ORF">LWI28_000842</name>
</gene>
<dbReference type="GO" id="GO:0006355">
    <property type="term" value="P:regulation of DNA-templated transcription"/>
    <property type="evidence" value="ECO:0007669"/>
    <property type="project" value="UniProtKB-UniRule"/>
</dbReference>
<keyword evidence="9" id="KW-1185">Reference proteome</keyword>
<proteinExistence type="inferred from homology"/>
<comment type="subcellular location">
    <subcellularLocation>
        <location evidence="6">Nucleus</location>
    </subcellularLocation>
</comment>
<dbReference type="InterPro" id="IPR001611">
    <property type="entry name" value="Leu-rich_rpt"/>
</dbReference>
<evidence type="ECO:0000259" key="7">
    <source>
        <dbReference type="PROSITE" id="PS50966"/>
    </source>
</evidence>
<dbReference type="PANTHER" id="PTHR31669:SF283">
    <property type="entry name" value="PROTEIN FAR1-RELATED SEQUENCE"/>
    <property type="match status" value="1"/>
</dbReference>
<reference evidence="8" key="2">
    <citation type="submission" date="2023-02" db="EMBL/GenBank/DDBJ databases">
        <authorList>
            <person name="Swenson N.G."/>
            <person name="Wegrzyn J.L."/>
            <person name="Mcevoy S.L."/>
        </authorList>
    </citation>
    <scope>NUCLEOTIDE SEQUENCE</scope>
    <source>
        <strain evidence="8">91603</strain>
        <tissue evidence="8">Leaf</tissue>
    </source>
</reference>
<dbReference type="SUPFAM" id="SSF52058">
    <property type="entry name" value="L domain-like"/>
    <property type="match status" value="1"/>
</dbReference>
<protein>
    <recommendedName>
        <fullName evidence="6">Protein FAR1-RELATED SEQUENCE</fullName>
    </recommendedName>
</protein>
<dbReference type="EMBL" id="JAJSOW010000001">
    <property type="protein sequence ID" value="KAI9199957.1"/>
    <property type="molecule type" value="Genomic_DNA"/>
</dbReference>
<evidence type="ECO:0000256" key="1">
    <source>
        <dbReference type="ARBA" id="ARBA00005889"/>
    </source>
</evidence>
<dbReference type="InterPro" id="IPR007527">
    <property type="entry name" value="Znf_SWIM"/>
</dbReference>
<dbReference type="InterPro" id="IPR032675">
    <property type="entry name" value="LRR_dom_sf"/>
</dbReference>
<keyword evidence="2 6" id="KW-0479">Metal-binding</keyword>
<dbReference type="Pfam" id="PF10551">
    <property type="entry name" value="MULE"/>
    <property type="match status" value="1"/>
</dbReference>
<dbReference type="InterPro" id="IPR018289">
    <property type="entry name" value="MULE_transposase_dom"/>
</dbReference>
<dbReference type="InterPro" id="IPR006564">
    <property type="entry name" value="Znf_PMZ"/>
</dbReference>
<evidence type="ECO:0000256" key="3">
    <source>
        <dbReference type="ARBA" id="ARBA00022771"/>
    </source>
</evidence>
<keyword evidence="6" id="KW-0539">Nucleus</keyword>
<sequence length="638" mass="72961">MLGCPPKSIITDQDKAIKNAIEVVFSSTQHRWCLWLYNDSITPDEFEERWTMFLENFHVSNNEWLNGLYVERQRWVLAFVKNSFWAGMSSTQHSESMHAFFDGYVNSKTSLKQFVEQYENALHDKVEKEKHADFNSLNTQITCITHYAIEKQFQAVYTNTKFREFQQEVTSKLYCEVSPFPNNILSENFIVKEYVQVGEDNHRSIDFTVHLNEVGCEINCSCRLFESKGILCRHAIAVLIRQGIFCVPNKYILKRWRKDVKRCHSKVKISYDNWDVKPEGQHFDKMCNSFYEVEDLATNNEAKFCMVMEAIECLKAKLTLDARDERSSQCGANLIEDAIGNGELNSNILTPRVAKSNGRPPYKRRQSKVEQIVWKKKKGKQREMKLADNNNCLKDQKAVESAEVATINIESFASLGCHIFGTQESTALEALDTLDLSQNRFSGTVPKSFGNLTKISKIFNLDLSHNSLVDPFPVMNVEGIESLDLSYNTFHLNQIPKWVTSSLIIYSLKLAKCGLKLKLDDWKPAETYSYDYIDLSENKISGSPVPLLNRTDYLVGFWVSGNMLKFNIESLRIVKRLKNLNLSRNLVFGKLPEAVSGLDKLNVSYNHLCGKIPAAKFPATAYVGNDCLCGSPLQPCKE</sequence>
<organism evidence="8 9">
    <name type="scientific">Acer negundo</name>
    <name type="common">Box elder</name>
    <dbReference type="NCBI Taxonomy" id="4023"/>
    <lineage>
        <taxon>Eukaryota</taxon>
        <taxon>Viridiplantae</taxon>
        <taxon>Streptophyta</taxon>
        <taxon>Embryophyta</taxon>
        <taxon>Tracheophyta</taxon>
        <taxon>Spermatophyta</taxon>
        <taxon>Magnoliopsida</taxon>
        <taxon>eudicotyledons</taxon>
        <taxon>Gunneridae</taxon>
        <taxon>Pentapetalae</taxon>
        <taxon>rosids</taxon>
        <taxon>malvids</taxon>
        <taxon>Sapindales</taxon>
        <taxon>Sapindaceae</taxon>
        <taxon>Hippocastanoideae</taxon>
        <taxon>Acereae</taxon>
        <taxon>Acer</taxon>
    </lineage>
</organism>
<dbReference type="InterPro" id="IPR031052">
    <property type="entry name" value="FHY3/FAR1"/>
</dbReference>
<dbReference type="Pfam" id="PF04434">
    <property type="entry name" value="SWIM"/>
    <property type="match status" value="1"/>
</dbReference>
<evidence type="ECO:0000256" key="2">
    <source>
        <dbReference type="ARBA" id="ARBA00022723"/>
    </source>
</evidence>
<keyword evidence="4 6" id="KW-0862">Zinc</keyword>
<dbReference type="AlphaFoldDB" id="A0AAD5JR32"/>
<dbReference type="Pfam" id="PF00560">
    <property type="entry name" value="LRR_1"/>
    <property type="match status" value="1"/>
</dbReference>
<dbReference type="GO" id="GO:0005634">
    <property type="term" value="C:nucleus"/>
    <property type="evidence" value="ECO:0007669"/>
    <property type="project" value="UniProtKB-SubCell"/>
</dbReference>
<accession>A0AAD5JR32</accession>
<evidence type="ECO:0000256" key="5">
    <source>
        <dbReference type="PROSITE-ProRule" id="PRU00325"/>
    </source>
</evidence>
<dbReference type="GO" id="GO:0008270">
    <property type="term" value="F:zinc ion binding"/>
    <property type="evidence" value="ECO:0007669"/>
    <property type="project" value="UniProtKB-UniRule"/>
</dbReference>
<comment type="similarity">
    <text evidence="1 6">Belongs to the FHY3/FAR1 family.</text>
</comment>
<dbReference type="PANTHER" id="PTHR31669">
    <property type="entry name" value="PROTEIN FAR1-RELATED SEQUENCE 10-RELATED"/>
    <property type="match status" value="1"/>
</dbReference>
<name>A0AAD5JR32_ACENE</name>
<keyword evidence="3 5" id="KW-0863">Zinc-finger</keyword>
<dbReference type="Proteomes" id="UP001064489">
    <property type="component" value="Chromosome 9"/>
</dbReference>
<evidence type="ECO:0000256" key="6">
    <source>
        <dbReference type="RuleBase" id="RU367018"/>
    </source>
</evidence>
<dbReference type="SMART" id="SM00575">
    <property type="entry name" value="ZnF_PMZ"/>
    <property type="match status" value="1"/>
</dbReference>
<reference evidence="8" key="1">
    <citation type="journal article" date="2022" name="Plant J.">
        <title>Strategies of tolerance reflected in two North American maple genomes.</title>
        <authorList>
            <person name="McEvoy S.L."/>
            <person name="Sezen U.U."/>
            <person name="Trouern-Trend A."/>
            <person name="McMahon S.M."/>
            <person name="Schaberg P.G."/>
            <person name="Yang J."/>
            <person name="Wegrzyn J.L."/>
            <person name="Swenson N.G."/>
        </authorList>
    </citation>
    <scope>NUCLEOTIDE SEQUENCE</scope>
    <source>
        <strain evidence="8">91603</strain>
    </source>
</reference>
<evidence type="ECO:0000256" key="4">
    <source>
        <dbReference type="ARBA" id="ARBA00022833"/>
    </source>
</evidence>
<dbReference type="Gene3D" id="3.80.10.10">
    <property type="entry name" value="Ribonuclease Inhibitor"/>
    <property type="match status" value="1"/>
</dbReference>